<organism evidence="1 2">
    <name type="scientific">Halanaerobium hydrogeniformans</name>
    <name type="common">Halanaerobium sp. (strain sapolanicus)</name>
    <dbReference type="NCBI Taxonomy" id="656519"/>
    <lineage>
        <taxon>Bacteria</taxon>
        <taxon>Bacillati</taxon>
        <taxon>Bacillota</taxon>
        <taxon>Clostridia</taxon>
        <taxon>Halanaerobiales</taxon>
        <taxon>Halanaerobiaceae</taxon>
        <taxon>Halanaerobium</taxon>
    </lineage>
</organism>
<dbReference type="InterPro" id="IPR036388">
    <property type="entry name" value="WH-like_DNA-bd_sf"/>
</dbReference>
<dbReference type="STRING" id="656519.Halsa_0497"/>
<accession>E4RPT6</accession>
<dbReference type="Proteomes" id="UP000007434">
    <property type="component" value="Chromosome"/>
</dbReference>
<evidence type="ECO:0000313" key="2">
    <source>
        <dbReference type="Proteomes" id="UP000007434"/>
    </source>
</evidence>
<dbReference type="eggNOG" id="COG3947">
    <property type="taxonomic scope" value="Bacteria"/>
</dbReference>
<dbReference type="SUPFAM" id="SSF52172">
    <property type="entry name" value="CheY-like"/>
    <property type="match status" value="1"/>
</dbReference>
<gene>
    <name evidence="1" type="ordered locus">Halsa_0497</name>
</gene>
<dbReference type="SUPFAM" id="SSF46894">
    <property type="entry name" value="C-terminal effector domain of the bipartite response regulators"/>
    <property type="match status" value="1"/>
</dbReference>
<dbReference type="GO" id="GO:0006355">
    <property type="term" value="P:regulation of DNA-templated transcription"/>
    <property type="evidence" value="ECO:0007669"/>
    <property type="project" value="InterPro"/>
</dbReference>
<dbReference type="KEGG" id="has:Halsa_0497"/>
<dbReference type="PANTHER" id="PTHR35807:SF2">
    <property type="entry name" value="TRANSCRIPTIONAL ACTIVATOR DOMAIN"/>
    <property type="match status" value="1"/>
</dbReference>
<proteinExistence type="predicted"/>
<dbReference type="OrthoDB" id="3190595at2"/>
<dbReference type="AlphaFoldDB" id="E4RPT6"/>
<reference evidence="1 2" key="1">
    <citation type="submission" date="2010-11" db="EMBL/GenBank/DDBJ databases">
        <title>Complete sequence of Halanaerobium sp. sapolanicus.</title>
        <authorList>
            <consortium name="US DOE Joint Genome Institute"/>
            <person name="Lucas S."/>
            <person name="Copeland A."/>
            <person name="Lapidus A."/>
            <person name="Cheng J.-F."/>
            <person name="Bruce D."/>
            <person name="Goodwin L."/>
            <person name="Pitluck S."/>
            <person name="Davenport K."/>
            <person name="Detter J.C."/>
            <person name="Han C."/>
            <person name="Tapia R."/>
            <person name="Land M."/>
            <person name="Hauser L."/>
            <person name="Jeffries C."/>
            <person name="Kyrpides N."/>
            <person name="Ivanova N."/>
            <person name="Mikhailova N."/>
            <person name="Begemann M.B."/>
            <person name="Mormile M.R."/>
            <person name="Wall J.D."/>
            <person name="Elias D.A."/>
            <person name="Woyke T."/>
        </authorList>
    </citation>
    <scope>NUCLEOTIDE SEQUENCE [LARGE SCALE GENOMIC DNA]</scope>
    <source>
        <strain evidence="2">sapolanicus</strain>
    </source>
</reference>
<dbReference type="RefSeq" id="WP_013405076.1">
    <property type="nucleotide sequence ID" value="NC_014654.1"/>
</dbReference>
<dbReference type="Gene3D" id="1.10.10.10">
    <property type="entry name" value="Winged helix-like DNA-binding domain superfamily/Winged helix DNA-binding domain"/>
    <property type="match status" value="1"/>
</dbReference>
<dbReference type="InterPro" id="IPR016032">
    <property type="entry name" value="Sig_transdc_resp-reg_C-effctor"/>
</dbReference>
<dbReference type="InterPro" id="IPR051677">
    <property type="entry name" value="AfsR-DnrI-RedD_regulator"/>
</dbReference>
<reference evidence="1 2" key="2">
    <citation type="journal article" date="2011" name="J. Bacteriol.">
        <title>Complete Genome Sequence of the Haloalkaliphilic, Hydrogen Producing Halanaerobium hydrogenoformans.</title>
        <authorList>
            <person name="Brown S.D."/>
            <person name="Begemann M.B."/>
            <person name="Mormile M.R."/>
            <person name="Wall J.D."/>
            <person name="Han C.S."/>
            <person name="Goodwin L.A."/>
            <person name="Pitluck S."/>
            <person name="Land M.L."/>
            <person name="Hauser L.J."/>
            <person name="Elias D.A."/>
        </authorList>
    </citation>
    <scope>NUCLEOTIDE SEQUENCE [LARGE SCALE GENOMIC DNA]</scope>
    <source>
        <strain evidence="2">sapolanicus</strain>
    </source>
</reference>
<dbReference type="Gene3D" id="3.40.50.2300">
    <property type="match status" value="1"/>
</dbReference>
<keyword evidence="2" id="KW-1185">Reference proteome</keyword>
<name>E4RPT6_HALHG</name>
<dbReference type="InterPro" id="IPR011006">
    <property type="entry name" value="CheY-like_superfamily"/>
</dbReference>
<dbReference type="EMBL" id="CP002304">
    <property type="protein sequence ID" value="ADQ13970.1"/>
    <property type="molecule type" value="Genomic_DNA"/>
</dbReference>
<dbReference type="HOGENOM" id="CLU_784738_0_0_9"/>
<protein>
    <submittedName>
        <fullName evidence="1">Response regulator receiver and SARP domain protein</fullName>
    </submittedName>
</protein>
<dbReference type="GO" id="GO:0003677">
    <property type="term" value="F:DNA binding"/>
    <property type="evidence" value="ECO:0007669"/>
    <property type="project" value="InterPro"/>
</dbReference>
<dbReference type="PANTHER" id="PTHR35807">
    <property type="entry name" value="TRANSCRIPTIONAL REGULATOR REDD-RELATED"/>
    <property type="match status" value="1"/>
</dbReference>
<evidence type="ECO:0000313" key="1">
    <source>
        <dbReference type="EMBL" id="ADQ13970.1"/>
    </source>
</evidence>
<sequence>MNSVVYMGDRENDDILNVLSSDTKNLEISDVFYSAEILLDFLREDEEKIDIIFLDIDKNEDDIFTLVEKLLKLSPEFNFVFMISKNHDFLEILQNKELFYLLKPISAADLKVVIEKVRKEKQSVGSLTELYIETQGDIRIYDVDRNKLNINWPDSKTKELFAFLLHHKGEFVSRDKIIEKLWGANDNKNFRILFFSTLLKLRKIFSQYGFDNLIEANLTAYRISLKRIEVDFIKIEILLKKSITNKYRVYKLLNLLKGSYLAADNFDWCKEYRKEFEKRIKKELNHAAEYFMSVGQNTITKNILTTLINIGVVDESVYDKLINIYKRECNNEKAEQLLKELDNISKEELASII</sequence>